<accession>A0A1P8WIZ8</accession>
<dbReference type="AlphaFoldDB" id="A0A1P8WIZ8"/>
<dbReference type="RefSeq" id="WP_145944244.1">
    <property type="nucleotide sequence ID" value="NZ_CP017641.1"/>
</dbReference>
<dbReference type="KEGG" id="fmr:Fuma_03646"/>
<dbReference type="Proteomes" id="UP000187735">
    <property type="component" value="Chromosome"/>
</dbReference>
<reference evidence="1 2" key="1">
    <citation type="journal article" date="2016" name="Front. Microbiol.">
        <title>Fuerstia marisgermanicae gen. nov., sp. nov., an Unusual Member of the Phylum Planctomycetes from the German Wadden Sea.</title>
        <authorList>
            <person name="Kohn T."/>
            <person name="Heuer A."/>
            <person name="Jogler M."/>
            <person name="Vollmers J."/>
            <person name="Boedeker C."/>
            <person name="Bunk B."/>
            <person name="Rast P."/>
            <person name="Borchert D."/>
            <person name="Glockner I."/>
            <person name="Freese H.M."/>
            <person name="Klenk H.P."/>
            <person name="Overmann J."/>
            <person name="Kaster A.K."/>
            <person name="Rohde M."/>
            <person name="Wiegand S."/>
            <person name="Jogler C."/>
        </authorList>
    </citation>
    <scope>NUCLEOTIDE SEQUENCE [LARGE SCALE GENOMIC DNA]</scope>
    <source>
        <strain evidence="1 2">NH11</strain>
    </source>
</reference>
<evidence type="ECO:0000313" key="1">
    <source>
        <dbReference type="EMBL" id="APZ94028.1"/>
    </source>
</evidence>
<dbReference type="STRING" id="1891926.Fuma_03646"/>
<organism evidence="1 2">
    <name type="scientific">Fuerstiella marisgermanici</name>
    <dbReference type="NCBI Taxonomy" id="1891926"/>
    <lineage>
        <taxon>Bacteria</taxon>
        <taxon>Pseudomonadati</taxon>
        <taxon>Planctomycetota</taxon>
        <taxon>Planctomycetia</taxon>
        <taxon>Planctomycetales</taxon>
        <taxon>Planctomycetaceae</taxon>
        <taxon>Fuerstiella</taxon>
    </lineage>
</organism>
<gene>
    <name evidence="1" type="ORF">Fuma_03646</name>
</gene>
<evidence type="ECO:0000313" key="2">
    <source>
        <dbReference type="Proteomes" id="UP000187735"/>
    </source>
</evidence>
<protein>
    <recommendedName>
        <fullName evidence="3">YHS domain protein</fullName>
    </recommendedName>
</protein>
<name>A0A1P8WIZ8_9PLAN</name>
<sequence length="251" mass="27515">MTHRTIGKAGLWLGGTCIVTGMLLAASQPQTSASADKPSVRTDSHPLQSFNPLIGSWRGVGQLKRGSQKGAWIEKATCEWSFENKQTSIVLKSDKGRQFENLALKWDQPNKQLLLLQTDGDTVHEYRGTMPDKWPDRIVLVSPPDADGVSRRCTIQQLSDIRATLLFEQQTSPSGSFRRVAGIGYTRSGEKLAEAGGNQRKCIVTGGLGTIPVSHKGETFYVCCQGCVQAFNDSPDEIISEYRASLTTKKK</sequence>
<proteinExistence type="predicted"/>
<evidence type="ECO:0008006" key="3">
    <source>
        <dbReference type="Google" id="ProtNLM"/>
    </source>
</evidence>
<dbReference type="OrthoDB" id="281529at2"/>
<dbReference type="EMBL" id="CP017641">
    <property type="protein sequence ID" value="APZ94028.1"/>
    <property type="molecule type" value="Genomic_DNA"/>
</dbReference>
<keyword evidence="2" id="KW-1185">Reference proteome</keyword>